<name>Q884K7_PSESM</name>
<reference evidence="1 2" key="1">
    <citation type="journal article" date="2003" name="Proc. Natl. Acad. Sci. U.S.A.">
        <title>The complete genome sequence of the Arabidopsis and tomato pathogen Pseudomonas syringae pv. tomato DC3000.</title>
        <authorList>
            <person name="Buell C.R."/>
            <person name="Joardar V."/>
            <person name="Lindeberg M."/>
            <person name="Selengut J."/>
            <person name="Paulsen I.T."/>
            <person name="Gwinn M.L."/>
            <person name="Dodson R.J."/>
            <person name="Deboy R.T."/>
            <person name="Durkin A.S."/>
            <person name="Kolonay J.F."/>
            <person name="Madupu R."/>
            <person name="Daugherty S."/>
            <person name="Brinkac L."/>
            <person name="Beanan M.J."/>
            <person name="Haft D.H."/>
            <person name="Nelson W.C."/>
            <person name="Davidsen T."/>
            <person name="Zafar N."/>
            <person name="Zhou L."/>
            <person name="Liu J."/>
            <person name="Yuan Q."/>
            <person name="Khouri H."/>
            <person name="Fedorova N."/>
            <person name="Tran B."/>
            <person name="Russell D."/>
            <person name="Berry K."/>
            <person name="Utterback T."/>
            <person name="Van Aken S.E."/>
            <person name="Feldblyum T.V."/>
            <person name="D'Ascenzo M."/>
            <person name="Deng W.L."/>
            <person name="Ramos A.R."/>
            <person name="Alfano J.R."/>
            <person name="Cartinhour S."/>
            <person name="Chatterjee A.K."/>
            <person name="Delaney T.P."/>
            <person name="Lazarowitz S.G."/>
            <person name="Martin G.B."/>
            <person name="Schneider D.J."/>
            <person name="Tang X."/>
            <person name="Bender C.L."/>
            <person name="White O."/>
            <person name="Fraser C.M."/>
            <person name="Collmer A."/>
        </authorList>
    </citation>
    <scope>NUCLEOTIDE SEQUENCE [LARGE SCALE GENOMIC DNA]</scope>
    <source>
        <strain evidence="2">ATCC BAA-871 / DC3000</strain>
    </source>
</reference>
<dbReference type="PATRIC" id="fig|223283.9.peg.2113"/>
<evidence type="ECO:0008006" key="3">
    <source>
        <dbReference type="Google" id="ProtNLM"/>
    </source>
</evidence>
<dbReference type="HOGENOM" id="CLU_155032_0_0_6"/>
<dbReference type="Proteomes" id="UP000002515">
    <property type="component" value="Chromosome"/>
</dbReference>
<evidence type="ECO:0000313" key="2">
    <source>
        <dbReference type="Proteomes" id="UP000002515"/>
    </source>
</evidence>
<dbReference type="KEGG" id="pst:PSPTO_2081"/>
<dbReference type="STRING" id="223283.PSPTO_2081"/>
<dbReference type="EMBL" id="AE016853">
    <property type="protein sequence ID" value="AAO55599.1"/>
    <property type="molecule type" value="Genomic_DNA"/>
</dbReference>
<accession>Q884K7</accession>
<dbReference type="eggNOG" id="ENOG5030CXH">
    <property type="taxonomic scope" value="Bacteria"/>
</dbReference>
<proteinExistence type="predicted"/>
<dbReference type="RefSeq" id="WP_011103832.1">
    <property type="nucleotide sequence ID" value="NC_004578.1"/>
</dbReference>
<keyword evidence="2" id="KW-1185">Reference proteome</keyword>
<gene>
    <name evidence="1" type="ordered locus">PSPTO_2081</name>
</gene>
<dbReference type="Gene3D" id="3.30.2000.20">
    <property type="match status" value="1"/>
</dbReference>
<dbReference type="AlphaFoldDB" id="Q884K7"/>
<sequence>MTYEQIRRAITARMVAFTGIEQERIFYPNAQYPAQNQDGSGVFKPPADGLWCRLHIQHATAFMAGMADQPYTRKPGIIVVQCFARLRTGMRGLNELADALEAHFAYWTEGDLECIEASQVDAGEYEGFYQINVNIRFPRRLNLKHPSGPP</sequence>
<protein>
    <recommendedName>
        <fullName evidence="3">Prophage PSSB64-02</fullName>
    </recommendedName>
</protein>
<organism evidence="1 2">
    <name type="scientific">Pseudomonas syringae pv. tomato (strain ATCC BAA-871 / DC3000)</name>
    <dbReference type="NCBI Taxonomy" id="223283"/>
    <lineage>
        <taxon>Bacteria</taxon>
        <taxon>Pseudomonadati</taxon>
        <taxon>Pseudomonadota</taxon>
        <taxon>Gammaproteobacteria</taxon>
        <taxon>Pseudomonadales</taxon>
        <taxon>Pseudomonadaceae</taxon>
        <taxon>Pseudomonas</taxon>
    </lineage>
</organism>
<dbReference type="OrthoDB" id="6649503at2"/>
<dbReference type="GeneID" id="1183727"/>
<evidence type="ECO:0000313" key="1">
    <source>
        <dbReference type="EMBL" id="AAO55599.1"/>
    </source>
</evidence>